<evidence type="ECO:0000256" key="3">
    <source>
        <dbReference type="ARBA" id="ARBA00023163"/>
    </source>
</evidence>
<dbReference type="InterPro" id="IPR000524">
    <property type="entry name" value="Tscrpt_reg_HTH_GntR"/>
</dbReference>
<gene>
    <name evidence="7" type="ORF">D7318_07605</name>
    <name evidence="6" type="ORF">D7319_06750</name>
</gene>
<dbReference type="Proteomes" id="UP000275024">
    <property type="component" value="Unassembled WGS sequence"/>
</dbReference>
<feature type="region of interest" description="Disordered" evidence="4">
    <location>
        <begin position="219"/>
        <end position="247"/>
    </location>
</feature>
<organism evidence="6 9">
    <name type="scientific">Streptomyces radicis</name>
    <dbReference type="NCBI Taxonomy" id="1750517"/>
    <lineage>
        <taxon>Bacteria</taxon>
        <taxon>Bacillati</taxon>
        <taxon>Actinomycetota</taxon>
        <taxon>Actinomycetes</taxon>
        <taxon>Kitasatosporales</taxon>
        <taxon>Streptomycetaceae</taxon>
        <taxon>Streptomyces</taxon>
    </lineage>
</organism>
<proteinExistence type="predicted"/>
<keyword evidence="8" id="KW-1185">Reference proteome</keyword>
<comment type="caution">
    <text evidence="6">The sequence shown here is derived from an EMBL/GenBank/DDBJ whole genome shotgun (WGS) entry which is preliminary data.</text>
</comment>
<keyword evidence="2" id="KW-0238">DNA-binding</keyword>
<evidence type="ECO:0000259" key="5">
    <source>
        <dbReference type="PROSITE" id="PS50949"/>
    </source>
</evidence>
<dbReference type="PANTHER" id="PTHR43537">
    <property type="entry name" value="TRANSCRIPTIONAL REGULATOR, GNTR FAMILY"/>
    <property type="match status" value="1"/>
</dbReference>
<evidence type="ECO:0000256" key="1">
    <source>
        <dbReference type="ARBA" id="ARBA00023015"/>
    </source>
</evidence>
<keyword evidence="3" id="KW-0804">Transcription</keyword>
<name>A0A3A9WDK5_9ACTN</name>
<evidence type="ECO:0000313" key="8">
    <source>
        <dbReference type="Proteomes" id="UP000268652"/>
    </source>
</evidence>
<evidence type="ECO:0000313" key="9">
    <source>
        <dbReference type="Proteomes" id="UP000275024"/>
    </source>
</evidence>
<dbReference type="PANTHER" id="PTHR43537:SF5">
    <property type="entry name" value="UXU OPERON TRANSCRIPTIONAL REGULATOR"/>
    <property type="match status" value="1"/>
</dbReference>
<dbReference type="Proteomes" id="UP000268652">
    <property type="component" value="Unassembled WGS sequence"/>
</dbReference>
<evidence type="ECO:0000313" key="7">
    <source>
        <dbReference type="EMBL" id="RKN25114.1"/>
    </source>
</evidence>
<dbReference type="AlphaFoldDB" id="A0A3A9WDK5"/>
<dbReference type="InterPro" id="IPR036388">
    <property type="entry name" value="WH-like_DNA-bd_sf"/>
</dbReference>
<dbReference type="SUPFAM" id="SSF48008">
    <property type="entry name" value="GntR ligand-binding domain-like"/>
    <property type="match status" value="1"/>
</dbReference>
<dbReference type="Gene3D" id="1.10.10.10">
    <property type="entry name" value="Winged helix-like DNA-binding domain superfamily/Winged helix DNA-binding domain"/>
    <property type="match status" value="1"/>
</dbReference>
<dbReference type="GO" id="GO:0003677">
    <property type="term" value="F:DNA binding"/>
    <property type="evidence" value="ECO:0007669"/>
    <property type="project" value="UniProtKB-KW"/>
</dbReference>
<accession>A0A3A9WDK5</accession>
<dbReference type="SUPFAM" id="SSF46785">
    <property type="entry name" value="Winged helix' DNA-binding domain"/>
    <property type="match status" value="1"/>
</dbReference>
<dbReference type="EMBL" id="RBDY01000004">
    <property type="protein sequence ID" value="RKN25114.1"/>
    <property type="molecule type" value="Genomic_DNA"/>
</dbReference>
<evidence type="ECO:0000256" key="2">
    <source>
        <dbReference type="ARBA" id="ARBA00023125"/>
    </source>
</evidence>
<evidence type="ECO:0000313" key="6">
    <source>
        <dbReference type="EMBL" id="RKN10850.1"/>
    </source>
</evidence>
<dbReference type="InterPro" id="IPR011711">
    <property type="entry name" value="GntR_C"/>
</dbReference>
<dbReference type="Pfam" id="PF00392">
    <property type="entry name" value="GntR"/>
    <property type="match status" value="1"/>
</dbReference>
<feature type="domain" description="HTH gntR-type" evidence="5">
    <location>
        <begin position="6"/>
        <end position="74"/>
    </location>
</feature>
<sequence length="247" mass="26942">MSHNEVSLSERLADSIVAIIRTERLGPGDALASSRDLARRFEVTTPTVREALRRLEAMGVVEFRHGSGTYVGPGIDRRLLANPHLRGRSRASVLELVEARLVLEPAIAAAAARAREPVAVERLAAATDNALHPPGDSLRVALHFHVTLAAASGNALLREAVEALLAVRAPEQTEIRHRYNDRVRDHAEHVAIFTAVRDGDADEAERLTREHLIAIRDAVAAADFPEDPRNPRDPADPADPDPRGMPR</sequence>
<dbReference type="Pfam" id="PF07729">
    <property type="entry name" value="FCD"/>
    <property type="match status" value="1"/>
</dbReference>
<dbReference type="InterPro" id="IPR036390">
    <property type="entry name" value="WH_DNA-bd_sf"/>
</dbReference>
<protein>
    <submittedName>
        <fullName evidence="6">FadR family transcriptional regulator</fullName>
    </submittedName>
</protein>
<evidence type="ECO:0000256" key="4">
    <source>
        <dbReference type="SAM" id="MobiDB-lite"/>
    </source>
</evidence>
<dbReference type="OrthoDB" id="7989071at2"/>
<keyword evidence="1" id="KW-0805">Transcription regulation</keyword>
<dbReference type="GO" id="GO:0003700">
    <property type="term" value="F:DNA-binding transcription factor activity"/>
    <property type="evidence" value="ECO:0007669"/>
    <property type="project" value="InterPro"/>
</dbReference>
<dbReference type="SMART" id="SM00895">
    <property type="entry name" value="FCD"/>
    <property type="match status" value="1"/>
</dbReference>
<dbReference type="RefSeq" id="WP_120696120.1">
    <property type="nucleotide sequence ID" value="NZ_RBDX01000004.1"/>
</dbReference>
<dbReference type="SMART" id="SM00345">
    <property type="entry name" value="HTH_GNTR"/>
    <property type="match status" value="1"/>
</dbReference>
<dbReference type="InterPro" id="IPR008920">
    <property type="entry name" value="TF_FadR/GntR_C"/>
</dbReference>
<dbReference type="PROSITE" id="PS50949">
    <property type="entry name" value="HTH_GNTR"/>
    <property type="match status" value="1"/>
</dbReference>
<reference evidence="8 9" key="1">
    <citation type="submission" date="2018-09" db="EMBL/GenBank/DDBJ databases">
        <title>Streptomyces sp. nov. DS1-2, an endophytic actinomycete isolated from roots of Dendrobium scabrilingue.</title>
        <authorList>
            <person name="Kuncharoen N."/>
            <person name="Kudo T."/>
            <person name="Ohkuma M."/>
            <person name="Yuki M."/>
            <person name="Tanasupawat S."/>
        </authorList>
    </citation>
    <scope>NUCLEOTIDE SEQUENCE [LARGE SCALE GENOMIC DNA]</scope>
    <source>
        <strain evidence="6 9">AZ1-7</strain>
        <strain evidence="7 8">DS1-2</strain>
    </source>
</reference>
<dbReference type="CDD" id="cd07377">
    <property type="entry name" value="WHTH_GntR"/>
    <property type="match status" value="1"/>
</dbReference>
<dbReference type="Gene3D" id="1.20.120.530">
    <property type="entry name" value="GntR ligand-binding domain-like"/>
    <property type="match status" value="1"/>
</dbReference>
<dbReference type="EMBL" id="RBDX01000004">
    <property type="protein sequence ID" value="RKN10850.1"/>
    <property type="molecule type" value="Genomic_DNA"/>
</dbReference>
<dbReference type="PRINTS" id="PR00035">
    <property type="entry name" value="HTHGNTR"/>
</dbReference>
<feature type="compositionally biased region" description="Basic and acidic residues" evidence="4">
    <location>
        <begin position="226"/>
        <end position="247"/>
    </location>
</feature>